<organism evidence="8 9">
    <name type="scientific">Azotobacter bryophylli</name>
    <dbReference type="NCBI Taxonomy" id="1986537"/>
    <lineage>
        <taxon>Bacteria</taxon>
        <taxon>Pseudomonadati</taxon>
        <taxon>Pseudomonadota</taxon>
        <taxon>Gammaproteobacteria</taxon>
        <taxon>Pseudomonadales</taxon>
        <taxon>Pseudomonadaceae</taxon>
        <taxon>Azotobacter</taxon>
    </lineage>
</organism>
<dbReference type="InterPro" id="IPR039261">
    <property type="entry name" value="FNR_nucleotide-bd"/>
</dbReference>
<dbReference type="Pfam" id="PF00175">
    <property type="entry name" value="NAD_binding_1"/>
    <property type="match status" value="1"/>
</dbReference>
<dbReference type="PRINTS" id="PR00369">
    <property type="entry name" value="FLAVODOXIN"/>
</dbReference>
<comment type="caution">
    <text evidence="8">The sequence shown here is derived from an EMBL/GenBank/DDBJ whole genome shotgun (WGS) entry which is preliminary data.</text>
</comment>
<keyword evidence="2" id="KW-0288">FMN</keyword>
<keyword evidence="3" id="KW-0813">Transport</keyword>
<dbReference type="Gene3D" id="3.40.50.360">
    <property type="match status" value="1"/>
</dbReference>
<feature type="region of interest" description="Disordered" evidence="4">
    <location>
        <begin position="223"/>
        <end position="251"/>
    </location>
</feature>
<dbReference type="Proteomes" id="UP001595457">
    <property type="component" value="Unassembled WGS sequence"/>
</dbReference>
<dbReference type="CDD" id="cd06200">
    <property type="entry name" value="SiR_like1"/>
    <property type="match status" value="1"/>
</dbReference>
<dbReference type="Gene3D" id="3.40.50.80">
    <property type="entry name" value="Nucleotide-binding domain of ferredoxin-NADP reductase (FNR) module"/>
    <property type="match status" value="1"/>
</dbReference>
<feature type="transmembrane region" description="Helical" evidence="5">
    <location>
        <begin position="347"/>
        <end position="368"/>
    </location>
</feature>
<dbReference type="InterPro" id="IPR017938">
    <property type="entry name" value="Riboflavin_synthase-like_b-brl"/>
</dbReference>
<keyword evidence="5" id="KW-0472">Membrane</keyword>
<dbReference type="SUPFAM" id="SSF63380">
    <property type="entry name" value="Riboflavin synthase domain-like"/>
    <property type="match status" value="1"/>
</dbReference>
<evidence type="ECO:0000256" key="5">
    <source>
        <dbReference type="SAM" id="Phobius"/>
    </source>
</evidence>
<name>A0ABV7AWG8_9GAMM</name>
<keyword evidence="5" id="KW-1133">Transmembrane helix</keyword>
<evidence type="ECO:0000256" key="3">
    <source>
        <dbReference type="ARBA" id="ARBA00022982"/>
    </source>
</evidence>
<feature type="domain" description="FAD-binding FR-type" evidence="7">
    <location>
        <begin position="546"/>
        <end position="656"/>
    </location>
</feature>
<dbReference type="RefSeq" id="WP_377815858.1">
    <property type="nucleotide sequence ID" value="NZ_JBHRSJ010000034.1"/>
</dbReference>
<dbReference type="Pfam" id="PF00258">
    <property type="entry name" value="Flavodoxin_1"/>
    <property type="match status" value="1"/>
</dbReference>
<dbReference type="InterPro" id="IPR017927">
    <property type="entry name" value="FAD-bd_FR_type"/>
</dbReference>
<dbReference type="InterPro" id="IPR001433">
    <property type="entry name" value="OxRdtase_FAD/NAD-bd"/>
</dbReference>
<dbReference type="SUPFAM" id="SSF52218">
    <property type="entry name" value="Flavoproteins"/>
    <property type="match status" value="1"/>
</dbReference>
<reference evidence="9" key="1">
    <citation type="journal article" date="2019" name="Int. J. Syst. Evol. Microbiol.">
        <title>The Global Catalogue of Microorganisms (GCM) 10K type strain sequencing project: providing services to taxonomists for standard genome sequencing and annotation.</title>
        <authorList>
            <consortium name="The Broad Institute Genomics Platform"/>
            <consortium name="The Broad Institute Genome Sequencing Center for Infectious Disease"/>
            <person name="Wu L."/>
            <person name="Ma J."/>
        </authorList>
    </citation>
    <scope>NUCLEOTIDE SEQUENCE [LARGE SCALE GENOMIC DNA]</scope>
    <source>
        <strain evidence="9">KCTC 62195</strain>
    </source>
</reference>
<keyword evidence="5" id="KW-0812">Transmembrane</keyword>
<evidence type="ECO:0000256" key="4">
    <source>
        <dbReference type="SAM" id="MobiDB-lite"/>
    </source>
</evidence>
<dbReference type="InterPro" id="IPR008254">
    <property type="entry name" value="Flavodoxin/NO_synth"/>
</dbReference>
<evidence type="ECO:0000256" key="1">
    <source>
        <dbReference type="ARBA" id="ARBA00022630"/>
    </source>
</evidence>
<evidence type="ECO:0000313" key="8">
    <source>
        <dbReference type="EMBL" id="MFC2973924.1"/>
    </source>
</evidence>
<dbReference type="PANTHER" id="PTHR34219">
    <property type="entry name" value="IRON-REGULATED INNER MEMBRANE PROTEIN-RELATED"/>
    <property type="match status" value="1"/>
</dbReference>
<evidence type="ECO:0000259" key="6">
    <source>
        <dbReference type="PROSITE" id="PS50902"/>
    </source>
</evidence>
<dbReference type="InterPro" id="IPR005625">
    <property type="entry name" value="PepSY-ass_TM"/>
</dbReference>
<dbReference type="Gene3D" id="2.40.30.10">
    <property type="entry name" value="Translation factors"/>
    <property type="match status" value="1"/>
</dbReference>
<evidence type="ECO:0000259" key="7">
    <source>
        <dbReference type="PROSITE" id="PS51384"/>
    </source>
</evidence>
<dbReference type="PROSITE" id="PS50902">
    <property type="entry name" value="FLAVODOXIN_LIKE"/>
    <property type="match status" value="1"/>
</dbReference>
<protein>
    <submittedName>
        <fullName evidence="8">PepSY domain-containing protein</fullName>
    </submittedName>
</protein>
<dbReference type="PROSITE" id="PS51384">
    <property type="entry name" value="FAD_FR"/>
    <property type="match status" value="1"/>
</dbReference>
<evidence type="ECO:0000256" key="2">
    <source>
        <dbReference type="ARBA" id="ARBA00022643"/>
    </source>
</evidence>
<evidence type="ECO:0000313" key="9">
    <source>
        <dbReference type="Proteomes" id="UP001595457"/>
    </source>
</evidence>
<sequence length="795" mass="86966">MKKILFQLHWLLGISAGLVLALMGVTGAGLSYQDELLGLLNPGVVSVTPPSGARTLAPDELLGRLDEQLGGRQVLGLILSADPQEAVKVNVSGGGPRGETLYADPYSGELLGAARGTEFFRVVMQLHRWLAIGDTGKAITGAAVLGLVFLCLSGLYLRWPRQAGAWRAWLTLDWRRKGRAFLWDLHAVAGTWCLLFYLLASLTGLYWSYDWYRNGLHALVGEPAPQHGGPGGRRGPPPGMRPEGNAVQAPRPSPNLAPAWSAFRQSAGDDYRLANLRLPERPGQPLQIMYLPDDAPHGRAFDRLELDVHSGAVLKHQRYADKSVTGRLLASVYALHTGEYFGHPGRVLMLLASLSMPLFFVTGWLLYLDRRRQRRAVEASRQALAPAPAGVGRPWLIGFASQSGFAERLAWQTAGQLQAAGQAVQVRPLGELDGQALSQAGRALFVVSTFGDGEAPDSARGFVNRVLGGRFDLSQLEYALLGLGDRQYQRFCGFARQLNGWLQAQGARSLFAPLEADNGDAAVLQRWRNRLGELTGRAPAAAPGEEGFGEWRLVERDCLNPGSSAEPIWRLAFAIPPGQRWEAGDLVEIQPPQANVPPRRYSIASLTEDGALELLVRRVVRTDGRLGLCSGWLGEQLAVGQTVPLRLRPNAGFHAPADDRPLILIGNGSGLAGLRSLLKARIAAGRKHNWLLFGERSATHDFLCGEELLRWRAGGELERLDLAFSRDQERKVYVQDRLRESAEELRAWLDRGAAIYVCGSLQGMAAGVDAVLREVLGDPAVERLRDEGRYRRDVY</sequence>
<dbReference type="InterPro" id="IPR001709">
    <property type="entry name" value="Flavoprot_Pyr_Nucl_cyt_Rdtase"/>
</dbReference>
<dbReference type="PANTHER" id="PTHR34219:SF3">
    <property type="entry name" value="BLL7967 PROTEIN"/>
    <property type="match status" value="1"/>
</dbReference>
<keyword evidence="1" id="KW-0285">Flavoprotein</keyword>
<keyword evidence="3" id="KW-0249">Electron transport</keyword>
<feature type="transmembrane region" description="Helical" evidence="5">
    <location>
        <begin position="180"/>
        <end position="207"/>
    </location>
</feature>
<dbReference type="InterPro" id="IPR029039">
    <property type="entry name" value="Flavoprotein-like_sf"/>
</dbReference>
<gene>
    <name evidence="8" type="ORF">ACFOJE_17115</name>
</gene>
<dbReference type="SUPFAM" id="SSF52343">
    <property type="entry name" value="Ferredoxin reductase-like, C-terminal NADP-linked domain"/>
    <property type="match status" value="1"/>
</dbReference>
<keyword evidence="9" id="KW-1185">Reference proteome</keyword>
<dbReference type="Pfam" id="PF03929">
    <property type="entry name" value="PepSY_TM"/>
    <property type="match status" value="1"/>
</dbReference>
<dbReference type="EMBL" id="JBHRSJ010000034">
    <property type="protein sequence ID" value="MFC2973924.1"/>
    <property type="molecule type" value="Genomic_DNA"/>
</dbReference>
<accession>A0ABV7AWG8</accession>
<dbReference type="InterPro" id="IPR001094">
    <property type="entry name" value="Flavdoxin-like"/>
</dbReference>
<dbReference type="PRINTS" id="PR00371">
    <property type="entry name" value="FPNCR"/>
</dbReference>
<feature type="transmembrane region" description="Helical" evidence="5">
    <location>
        <begin position="138"/>
        <end position="159"/>
    </location>
</feature>
<feature type="domain" description="Flavodoxin-like" evidence="6">
    <location>
        <begin position="395"/>
        <end position="532"/>
    </location>
</feature>
<proteinExistence type="predicted"/>